<evidence type="ECO:0000256" key="2">
    <source>
        <dbReference type="RuleBase" id="RU003707"/>
    </source>
</evidence>
<comment type="similarity">
    <text evidence="1 2">Belongs to the enoyl-CoA hydratase/isomerase family.</text>
</comment>
<dbReference type="GO" id="GO:0016853">
    <property type="term" value="F:isomerase activity"/>
    <property type="evidence" value="ECO:0007669"/>
    <property type="project" value="InterPro"/>
</dbReference>
<dbReference type="InterPro" id="IPR001753">
    <property type="entry name" value="Enoyl-CoA_hydra/iso"/>
</dbReference>
<protein>
    <submittedName>
        <fullName evidence="3">Enoyl-CoA hydratase</fullName>
    </submittedName>
</protein>
<comment type="caution">
    <text evidence="3">The sequence shown here is derived from an EMBL/GenBank/DDBJ whole genome shotgun (WGS) entry which is preliminary data.</text>
</comment>
<dbReference type="InterPro" id="IPR018376">
    <property type="entry name" value="Enoyl-CoA_hyd/isom_CS"/>
</dbReference>
<evidence type="ECO:0000313" key="4">
    <source>
        <dbReference type="Proteomes" id="UP000377595"/>
    </source>
</evidence>
<dbReference type="InterPro" id="IPR045002">
    <property type="entry name" value="Ech1-like"/>
</dbReference>
<gene>
    <name evidence="3" type="ORF">Aple_006130</name>
</gene>
<dbReference type="Proteomes" id="UP000377595">
    <property type="component" value="Unassembled WGS sequence"/>
</dbReference>
<dbReference type="InterPro" id="IPR029045">
    <property type="entry name" value="ClpP/crotonase-like_dom_sf"/>
</dbReference>
<name>A0A5M3XI07_9ACTN</name>
<dbReference type="CDD" id="cd06558">
    <property type="entry name" value="crotonase-like"/>
    <property type="match status" value="1"/>
</dbReference>
<dbReference type="SUPFAM" id="SSF52096">
    <property type="entry name" value="ClpP/crotonase"/>
    <property type="match status" value="1"/>
</dbReference>
<dbReference type="AlphaFoldDB" id="A0A5M3XI07"/>
<dbReference type="PROSITE" id="PS00166">
    <property type="entry name" value="ENOYL_COA_HYDRATASE"/>
    <property type="match status" value="1"/>
</dbReference>
<evidence type="ECO:0000313" key="3">
    <source>
        <dbReference type="EMBL" id="GES17718.1"/>
    </source>
</evidence>
<dbReference type="RefSeq" id="WP_155342900.1">
    <property type="nucleotide sequence ID" value="NZ_BAAAHM010000026.1"/>
</dbReference>
<dbReference type="PANTHER" id="PTHR43149:SF1">
    <property type="entry name" value="DELTA(3,5)-DELTA(2,4)-DIENOYL-COA ISOMERASE, MITOCHONDRIAL"/>
    <property type="match status" value="1"/>
</dbReference>
<evidence type="ECO:0000256" key="1">
    <source>
        <dbReference type="ARBA" id="ARBA00005254"/>
    </source>
</evidence>
<accession>A0A5M3XI07</accession>
<dbReference type="Gene3D" id="3.90.226.10">
    <property type="entry name" value="2-enoyl-CoA Hydratase, Chain A, domain 1"/>
    <property type="match status" value="1"/>
</dbReference>
<reference evidence="3 4" key="1">
    <citation type="submission" date="2019-10" db="EMBL/GenBank/DDBJ databases">
        <title>Whole genome shotgun sequence of Acrocarpospora pleiomorpha NBRC 16267.</title>
        <authorList>
            <person name="Ichikawa N."/>
            <person name="Kimura A."/>
            <person name="Kitahashi Y."/>
            <person name="Komaki H."/>
            <person name="Oguchi A."/>
        </authorList>
    </citation>
    <scope>NUCLEOTIDE SEQUENCE [LARGE SCALE GENOMIC DNA]</scope>
    <source>
        <strain evidence="3 4">NBRC 16267</strain>
    </source>
</reference>
<proteinExistence type="inferred from homology"/>
<organism evidence="3 4">
    <name type="scientific">Acrocarpospora pleiomorpha</name>
    <dbReference type="NCBI Taxonomy" id="90975"/>
    <lineage>
        <taxon>Bacteria</taxon>
        <taxon>Bacillati</taxon>
        <taxon>Actinomycetota</taxon>
        <taxon>Actinomycetes</taxon>
        <taxon>Streptosporangiales</taxon>
        <taxon>Streptosporangiaceae</taxon>
        <taxon>Acrocarpospora</taxon>
    </lineage>
</organism>
<dbReference type="OrthoDB" id="341912at2"/>
<keyword evidence="4" id="KW-1185">Reference proteome</keyword>
<sequence length="275" mass="29008">MPVTVDANLGGSAEAISASELAEIGLRYEVDGAIATITLDRPDKRNAQTFATWSALARIGEHIPDQVRIVVVKGEGPSFSAGIDLRMFTPEGVPGQGSFVSAASLEETTFERRIADAQRGFLWLRRPDIVSIAAVHGHAIGAGFQLALACDLRVVADDVKFCMKEPALGLVPDLTGTKPLVELVGLPRAIELCLTARVVGAEEAVRLGLAELAVPAGELAQAVQDLAGALLATDRGAATATKRLLQGALGRSLEEQAIAERREQIVRIRTLFASG</sequence>
<dbReference type="PANTHER" id="PTHR43149">
    <property type="entry name" value="ENOYL-COA HYDRATASE"/>
    <property type="match status" value="1"/>
</dbReference>
<dbReference type="EMBL" id="BLAF01000005">
    <property type="protein sequence ID" value="GES17718.1"/>
    <property type="molecule type" value="Genomic_DNA"/>
</dbReference>
<dbReference type="Pfam" id="PF00378">
    <property type="entry name" value="ECH_1"/>
    <property type="match status" value="1"/>
</dbReference>